<reference evidence="2 3" key="1">
    <citation type="journal article" date="2016" name="Nat. Commun.">
        <title>Thousands of microbial genomes shed light on interconnected biogeochemical processes in an aquifer system.</title>
        <authorList>
            <person name="Anantharaman K."/>
            <person name="Brown C.T."/>
            <person name="Hug L.A."/>
            <person name="Sharon I."/>
            <person name="Castelle C.J."/>
            <person name="Probst A.J."/>
            <person name="Thomas B.C."/>
            <person name="Singh A."/>
            <person name="Wilkins M.J."/>
            <person name="Karaoz U."/>
            <person name="Brodie E.L."/>
            <person name="Williams K.H."/>
            <person name="Hubbard S.S."/>
            <person name="Banfield J.F."/>
        </authorList>
    </citation>
    <scope>NUCLEOTIDE SEQUENCE [LARGE SCALE GENOMIC DNA]</scope>
</reference>
<accession>A0A1G2FZX1</accession>
<evidence type="ECO:0008006" key="4">
    <source>
        <dbReference type="Google" id="ProtNLM"/>
    </source>
</evidence>
<name>A0A1G2FZX1_9BACT</name>
<evidence type="ECO:0000256" key="1">
    <source>
        <dbReference type="SAM" id="Phobius"/>
    </source>
</evidence>
<evidence type="ECO:0000313" key="2">
    <source>
        <dbReference type="EMBL" id="OGZ43397.1"/>
    </source>
</evidence>
<proteinExistence type="predicted"/>
<sequence>MTNGGTKKKQRTHHPRIHKGIALMEIVVFASLLAIVFIALFNVGVIALSAVSESHKKTQAAFLLEEGVEAVKFLRDGSWSNMPTFFIATDKCLTFNGSTYVLSVPAPNCAKIDGTFERVVHFWWVYRDENNDLAPLGSGSLDSGTLLVIVEVKWEGRQGTKTESVQFYVTNLFGVGLGS</sequence>
<dbReference type="AlphaFoldDB" id="A0A1G2FZX1"/>
<organism evidence="2 3">
    <name type="scientific">Candidatus Ryanbacteria bacterium RIFCSPHIGHO2_01_45_13</name>
    <dbReference type="NCBI Taxonomy" id="1802112"/>
    <lineage>
        <taxon>Bacteria</taxon>
        <taxon>Candidatus Ryaniibacteriota</taxon>
    </lineage>
</organism>
<dbReference type="EMBL" id="MHNI01000007">
    <property type="protein sequence ID" value="OGZ43397.1"/>
    <property type="molecule type" value="Genomic_DNA"/>
</dbReference>
<feature type="transmembrane region" description="Helical" evidence="1">
    <location>
        <begin position="21"/>
        <end position="48"/>
    </location>
</feature>
<comment type="caution">
    <text evidence="2">The sequence shown here is derived from an EMBL/GenBank/DDBJ whole genome shotgun (WGS) entry which is preliminary data.</text>
</comment>
<keyword evidence="1" id="KW-0812">Transmembrane</keyword>
<keyword evidence="1" id="KW-0472">Membrane</keyword>
<protein>
    <recommendedName>
        <fullName evidence="4">Type 4 fimbrial biogenesis protein PilX N-terminal domain-containing protein</fullName>
    </recommendedName>
</protein>
<keyword evidence="1" id="KW-1133">Transmembrane helix</keyword>
<gene>
    <name evidence="2" type="ORF">A2W41_03995</name>
</gene>
<evidence type="ECO:0000313" key="3">
    <source>
        <dbReference type="Proteomes" id="UP000176700"/>
    </source>
</evidence>
<dbReference type="Proteomes" id="UP000176700">
    <property type="component" value="Unassembled WGS sequence"/>
</dbReference>